<dbReference type="OrthoDB" id="6435261at2759"/>
<protein>
    <recommendedName>
        <fullName evidence="3">Transposable element Tc3 transposase</fullName>
    </recommendedName>
</protein>
<dbReference type="AlphaFoldDB" id="A0A4Y2LW74"/>
<accession>A0A4Y2LW74</accession>
<dbReference type="Gene3D" id="3.30.420.10">
    <property type="entry name" value="Ribonuclease H-like superfamily/Ribonuclease H"/>
    <property type="match status" value="1"/>
</dbReference>
<keyword evidence="2" id="KW-1185">Reference proteome</keyword>
<gene>
    <name evidence="1" type="ORF">AVEN_56670_1</name>
</gene>
<evidence type="ECO:0008006" key="3">
    <source>
        <dbReference type="Google" id="ProtNLM"/>
    </source>
</evidence>
<dbReference type="PANTHER" id="PTHR47326:SF1">
    <property type="entry name" value="HTH PSQ-TYPE DOMAIN-CONTAINING PROTEIN"/>
    <property type="match status" value="1"/>
</dbReference>
<sequence length="112" mass="13001">MYDSNMTASLRIRFQTLSPMETFQNQVIGYDGLVEWPPRSPNFTPLDFFLWGHIKGRVYATPPPTLQDHRRRITDTCASVTPAVLHNVQRKIQNRVQICNWITESILSNINK</sequence>
<comment type="caution">
    <text evidence="1">The sequence shown here is derived from an EMBL/GenBank/DDBJ whole genome shotgun (WGS) entry which is preliminary data.</text>
</comment>
<evidence type="ECO:0000313" key="2">
    <source>
        <dbReference type="Proteomes" id="UP000499080"/>
    </source>
</evidence>
<dbReference type="PANTHER" id="PTHR47326">
    <property type="entry name" value="TRANSPOSABLE ELEMENT TC3 TRANSPOSASE-LIKE PROTEIN"/>
    <property type="match status" value="1"/>
</dbReference>
<name>A0A4Y2LW74_ARAVE</name>
<proteinExistence type="predicted"/>
<dbReference type="EMBL" id="BGPR01006364">
    <property type="protein sequence ID" value="GBN18323.1"/>
    <property type="molecule type" value="Genomic_DNA"/>
</dbReference>
<dbReference type="GO" id="GO:0003676">
    <property type="term" value="F:nucleic acid binding"/>
    <property type="evidence" value="ECO:0007669"/>
    <property type="project" value="InterPro"/>
</dbReference>
<dbReference type="InterPro" id="IPR036397">
    <property type="entry name" value="RNaseH_sf"/>
</dbReference>
<reference evidence="1 2" key="1">
    <citation type="journal article" date="2019" name="Sci. Rep.">
        <title>Orb-weaving spider Araneus ventricosus genome elucidates the spidroin gene catalogue.</title>
        <authorList>
            <person name="Kono N."/>
            <person name="Nakamura H."/>
            <person name="Ohtoshi R."/>
            <person name="Moran D.A.P."/>
            <person name="Shinohara A."/>
            <person name="Yoshida Y."/>
            <person name="Fujiwara M."/>
            <person name="Mori M."/>
            <person name="Tomita M."/>
            <person name="Arakawa K."/>
        </authorList>
    </citation>
    <scope>NUCLEOTIDE SEQUENCE [LARGE SCALE GENOMIC DNA]</scope>
</reference>
<dbReference type="Proteomes" id="UP000499080">
    <property type="component" value="Unassembled WGS sequence"/>
</dbReference>
<evidence type="ECO:0000313" key="1">
    <source>
        <dbReference type="EMBL" id="GBN18323.1"/>
    </source>
</evidence>
<organism evidence="1 2">
    <name type="scientific">Araneus ventricosus</name>
    <name type="common">Orbweaver spider</name>
    <name type="synonym">Epeira ventricosa</name>
    <dbReference type="NCBI Taxonomy" id="182803"/>
    <lineage>
        <taxon>Eukaryota</taxon>
        <taxon>Metazoa</taxon>
        <taxon>Ecdysozoa</taxon>
        <taxon>Arthropoda</taxon>
        <taxon>Chelicerata</taxon>
        <taxon>Arachnida</taxon>
        <taxon>Araneae</taxon>
        <taxon>Araneomorphae</taxon>
        <taxon>Entelegynae</taxon>
        <taxon>Araneoidea</taxon>
        <taxon>Araneidae</taxon>
        <taxon>Araneus</taxon>
    </lineage>
</organism>